<dbReference type="AlphaFoldDB" id="A0AAV6TWM8"/>
<evidence type="ECO:0000313" key="1">
    <source>
        <dbReference type="EMBL" id="KAG8176460.1"/>
    </source>
</evidence>
<protein>
    <submittedName>
        <fullName evidence="1">Uncharacterized protein</fullName>
    </submittedName>
</protein>
<dbReference type="Proteomes" id="UP000827092">
    <property type="component" value="Unassembled WGS sequence"/>
</dbReference>
<keyword evidence="2" id="KW-1185">Reference proteome</keyword>
<dbReference type="EMBL" id="JAFNEN010000878">
    <property type="protein sequence ID" value="KAG8176460.1"/>
    <property type="molecule type" value="Genomic_DNA"/>
</dbReference>
<organism evidence="1 2">
    <name type="scientific">Oedothorax gibbosus</name>
    <dbReference type="NCBI Taxonomy" id="931172"/>
    <lineage>
        <taxon>Eukaryota</taxon>
        <taxon>Metazoa</taxon>
        <taxon>Ecdysozoa</taxon>
        <taxon>Arthropoda</taxon>
        <taxon>Chelicerata</taxon>
        <taxon>Arachnida</taxon>
        <taxon>Araneae</taxon>
        <taxon>Araneomorphae</taxon>
        <taxon>Entelegynae</taxon>
        <taxon>Araneoidea</taxon>
        <taxon>Linyphiidae</taxon>
        <taxon>Erigoninae</taxon>
        <taxon>Oedothorax</taxon>
    </lineage>
</organism>
<reference evidence="1 2" key="1">
    <citation type="journal article" date="2022" name="Nat. Ecol. Evol.">
        <title>A masculinizing supergene underlies an exaggerated male reproductive morph in a spider.</title>
        <authorList>
            <person name="Hendrickx F."/>
            <person name="De Corte Z."/>
            <person name="Sonet G."/>
            <person name="Van Belleghem S.M."/>
            <person name="Kostlbacher S."/>
            <person name="Vangestel C."/>
        </authorList>
    </citation>
    <scope>NUCLEOTIDE SEQUENCE [LARGE SCALE GENOMIC DNA]</scope>
    <source>
        <strain evidence="1">W744_W776</strain>
    </source>
</reference>
<evidence type="ECO:0000313" key="2">
    <source>
        <dbReference type="Proteomes" id="UP000827092"/>
    </source>
</evidence>
<gene>
    <name evidence="1" type="ORF">JTE90_025029</name>
</gene>
<accession>A0AAV6TWM8</accession>
<proteinExistence type="predicted"/>
<name>A0AAV6TWM8_9ARAC</name>
<sequence>MFTKACNEFEKVVKDLELDERVERLQIIEEKGKWDLACEESWLPTTWKKERVDNLIVKEIPSATDLFAASQVPKNKKHNILLCRSMQWKTELTEKNSASENKPVVVSAERDQVLASFCNKPSVALQTLKVIRGNGKRRTARAIIDSAHSDHIY</sequence>
<comment type="caution">
    <text evidence="1">The sequence shown here is derived from an EMBL/GenBank/DDBJ whole genome shotgun (WGS) entry which is preliminary data.</text>
</comment>